<dbReference type="GeneID" id="29126795"/>
<name>A0A127KQ38_9CAUD</name>
<feature type="compositionally biased region" description="Low complexity" evidence="1">
    <location>
        <begin position="69"/>
        <end position="82"/>
    </location>
</feature>
<dbReference type="EMBL" id="KU568494">
    <property type="protein sequence ID" value="AMO44042.1"/>
    <property type="molecule type" value="Genomic_DNA"/>
</dbReference>
<evidence type="ECO:0000313" key="2">
    <source>
        <dbReference type="EMBL" id="AMO44042.1"/>
    </source>
</evidence>
<evidence type="ECO:0000313" key="3">
    <source>
        <dbReference type="Proteomes" id="UP000202432"/>
    </source>
</evidence>
<dbReference type="InterPro" id="IPR055623">
    <property type="entry name" value="DUF7199"/>
</dbReference>
<dbReference type="OrthoDB" id="19134at10239"/>
<proteinExistence type="predicted"/>
<reference evidence="2 3" key="1">
    <citation type="submission" date="2016-01" db="EMBL/GenBank/DDBJ databases">
        <authorList>
            <person name="Azorlibu D.M."/>
            <person name="Coomans R.J."/>
            <person name="Hopkins-Harrington C.T."/>
            <person name="Hosea K."/>
            <person name="Jones K.D."/>
            <person name="Kitt M."/>
            <person name="Mann S.N."/>
            <person name="Newman R.H."/>
            <person name="Owens D.L."/>
            <person name="Parson C.D."/>
            <person name="Robinson T.D."/>
            <person name="Salters I.D."/>
            <person name="Stadler E.K."/>
            <person name="Tran L.N."/>
            <person name="Williams K.L."/>
            <person name="Bradley K.W."/>
            <person name="Asai D.J."/>
            <person name="Bowman C.A."/>
            <person name="Russell D.A."/>
            <person name="Pope W.H."/>
            <person name="Jacobs-Sera D."/>
            <person name="Hendrix R.W."/>
            <person name="Hatfull G.F."/>
        </authorList>
    </citation>
    <scope>NUCLEOTIDE SEQUENCE [LARGE SCALE GENOMIC DNA]</scope>
</reference>
<feature type="region of interest" description="Disordered" evidence="1">
    <location>
        <begin position="65"/>
        <end position="102"/>
    </location>
</feature>
<dbReference type="KEGG" id="vg:29126795"/>
<sequence>MKARYILAGLCGAIVLGNAPAIISEEFAPKASADVSAQCWAHLAEIPPGETPAGDVRYHRLKGEFSPCTEQEATEASQSSSDGSKDKDRDKKSRHCRKHWYC</sequence>
<keyword evidence="3" id="KW-1185">Reference proteome</keyword>
<evidence type="ECO:0000256" key="1">
    <source>
        <dbReference type="SAM" id="MobiDB-lite"/>
    </source>
</evidence>
<dbReference type="Pfam" id="PF23829">
    <property type="entry name" value="DUF7199"/>
    <property type="match status" value="1"/>
</dbReference>
<dbReference type="Proteomes" id="UP000202432">
    <property type="component" value="Segment"/>
</dbReference>
<feature type="compositionally biased region" description="Basic residues" evidence="1">
    <location>
        <begin position="92"/>
        <end position="102"/>
    </location>
</feature>
<accession>A0A127KQ38</accession>
<evidence type="ECO:0008006" key="4">
    <source>
        <dbReference type="Google" id="ProtNLM"/>
    </source>
</evidence>
<protein>
    <recommendedName>
        <fullName evidence="4">RDF protein</fullName>
    </recommendedName>
</protein>
<dbReference type="RefSeq" id="YP_009304730.1">
    <property type="nucleotide sequence ID" value="NC_031279.1"/>
</dbReference>
<gene>
    <name evidence="2" type="primary">74</name>
    <name evidence="2" type="ORF">SEA_BACTOBUSTER_74</name>
</gene>
<organism evidence="2 3">
    <name type="scientific">Mycobacterium phage Bactobuster</name>
    <dbReference type="NCBI Taxonomy" id="1784956"/>
    <lineage>
        <taxon>Viruses</taxon>
        <taxon>Duplodnaviria</taxon>
        <taxon>Heunggongvirae</taxon>
        <taxon>Uroviricota</taxon>
        <taxon>Caudoviricetes</taxon>
        <taxon>Pukovnikvirus</taxon>
        <taxon>Pukovnikvirus bactobuster</taxon>
    </lineage>
</organism>